<proteinExistence type="predicted"/>
<organism evidence="1 2">
    <name type="scientific">Trichothecium roseum</name>
    <dbReference type="NCBI Taxonomy" id="47278"/>
    <lineage>
        <taxon>Eukaryota</taxon>
        <taxon>Fungi</taxon>
        <taxon>Dikarya</taxon>
        <taxon>Ascomycota</taxon>
        <taxon>Pezizomycotina</taxon>
        <taxon>Sordariomycetes</taxon>
        <taxon>Hypocreomycetidae</taxon>
        <taxon>Hypocreales</taxon>
        <taxon>Hypocreales incertae sedis</taxon>
        <taxon>Trichothecium</taxon>
    </lineage>
</organism>
<name>A0ACC0UQN4_9HYPO</name>
<comment type="caution">
    <text evidence="1">The sequence shown here is derived from an EMBL/GenBank/DDBJ whole genome shotgun (WGS) entry which is preliminary data.</text>
</comment>
<accession>A0ACC0UQN4</accession>
<evidence type="ECO:0000313" key="1">
    <source>
        <dbReference type="EMBL" id="KAI9896413.1"/>
    </source>
</evidence>
<protein>
    <submittedName>
        <fullName evidence="1">Uncharacterized protein</fullName>
    </submittedName>
</protein>
<reference evidence="1" key="1">
    <citation type="submission" date="2022-10" db="EMBL/GenBank/DDBJ databases">
        <title>Complete Genome of Trichothecium roseum strain YXFP-22015, a Plant Pathogen Isolated from Citrus.</title>
        <authorList>
            <person name="Wang Y."/>
            <person name="Zhu L."/>
        </authorList>
    </citation>
    <scope>NUCLEOTIDE SEQUENCE</scope>
    <source>
        <strain evidence="1">YXFP-22015</strain>
    </source>
</reference>
<gene>
    <name evidence="1" type="ORF">N3K66_008585</name>
</gene>
<keyword evidence="2" id="KW-1185">Reference proteome</keyword>
<sequence length="1405" mass="157043">MENTEDYRGQTPIAMESAETTDMDVPSSSGTEIGSPGYVDEESGKDPIEKRLTLTFKNLTVNVESSDQALGETLLSRVDPREWGRQLLKRGYSPARSKTILRNVSGQIKPGEMLLVLGRPGSGCTSLFYILANHRESFPDVSGETYYGSLSHKEAKRYRQQIVFNTEDDTHFPTLTVNQTMKFALRNKVPRDRPEGLENKDEFVGSARDSILESLSMDHTKKTLVGNEYIRGVSGGERKRVSLAETMAAKAPIQFWDQPTRGLDSRTALEVTRTLRRDATVNRKTIAVTTYQAGNDLYENFDKVLVLADGHVIYYGPRGAAKGYFEDLGFICPRGANVADFLTSVTVETERQIRPSHEHSTPKTAADLAQAYVESSIAEEMERQMDDPSQLEDEVEDLRIAVDREKRSRKLILGSRSVYTAGLTEQIMACTKRQWQIILGDKLSLVIRIVSAIIQALVTGSLFYNLPMDSRSVFLRPGALFFPVLYFLLEGMSETTASFMGRPILSRHKRFGYYRPTAFCVANAITDIPVVIVQITCFSLILYFMCALQQEAGKFFIFWLATIVNTLCFLQLFRAIGAMMSHFGTASLVSGLLSTVFFVYGGYLIPFGKMHPWFRWIFYLNPASYTFETLMVNEFSGLQLDCVAPQYIPYGEGYESMSTDNRGCTVVGSNADTGINGMDYVSQQYNYAAGHLWRGIGVVIGLWIFFVCLTSLGFELKSSNAQSSVRLFRRGLSTKKNAQPSTTTSSGNIKAEDDAGSLSSQATHQSTFTWHDLDYFVRYQGADKQLLNKVFGYVQPGSLVALMGASGAGKTTLLDVLAQRKDAGVIKGSILIDGKPQGVSFQRTTGYCEQMDVHEATSTVREALVFSALLRQPREVSREEKIAYVDFIIDLLELTDICDALIGVPGAGLSIEQRKRVTLGVELVAKPTLLFLDEPTSGLDGQSAYNIVRFMRRLVSGGQAVLCTIHQPSAVLFNSFDSLLLLAKGGHMAYFGETGHESATILDYFARNNAPCPEGTNPAEHIVETIQNKSGAQIDWVDIWNQSPEREKELRKLHELNQEALSLSAHGEEDTASFATPLSTQLRIVLERQMIKLWRSPDYVWNKFNLHIFAALFSGFTFWMIGNGTFDLQLRLFAVFNFIFVAPGCINQMQPFFLHNRDIFETREKKASEKTRESKTYHWSAFVGAQIISEIPYLIICATLYFGCWYFTCGFPVEASTSGHVYLQMIFYEFLYTSIGQAIAAYAPNEYFAAIMNPLLIGAGLVSFCGVVVPYEAMQPFWKYWIYWLDPFHYLFGGLLTPVIWDVAVECAAAELVSFDAPGNQTCGEYMSGFLSSNPGYLVDPGATSGCQYCAYSKGSEYVRTFSINARYYGWRDTGITALFCLSSYTLVVIMMKLRSKKTKSARQE</sequence>
<evidence type="ECO:0000313" key="2">
    <source>
        <dbReference type="Proteomes" id="UP001163324"/>
    </source>
</evidence>
<dbReference type="EMBL" id="CM047948">
    <property type="protein sequence ID" value="KAI9896413.1"/>
    <property type="molecule type" value="Genomic_DNA"/>
</dbReference>
<dbReference type="Proteomes" id="UP001163324">
    <property type="component" value="Chromosome 9"/>
</dbReference>